<sequence>MPNTYTPNEYVDMLLVYGQCDRYSREAARVYRERFPECTHPSYDFQCCLISPEFNQPTTDLCPKPNDTGVKLSKQSNIEDFPEKMPELFKALTESPDSQDRWVSFTYPVDFDIAHIAPIKDYKLQLQSSDPDAKPLPIWNCTVAFMAECMSWAKCKNNCQSMGASSFRWFHNGCCECIGDTCINYGLNEAKCSKCSQSEQVEEEVRYDDDIQYDDLNYDDDEVPAGDDDDID</sequence>
<gene>
    <name evidence="1" type="ORF">MML48_1g02510</name>
</gene>
<dbReference type="EMBL" id="CM043015">
    <property type="protein sequence ID" value="KAI4469498.1"/>
    <property type="molecule type" value="Genomic_DNA"/>
</dbReference>
<reference evidence="1" key="1">
    <citation type="submission" date="2022-04" db="EMBL/GenBank/DDBJ databases">
        <title>Chromosome-scale genome assembly of Holotrichia oblita Faldermann.</title>
        <authorList>
            <person name="Rongchong L."/>
        </authorList>
    </citation>
    <scope>NUCLEOTIDE SEQUENCE</scope>
    <source>
        <strain evidence="1">81SQS9</strain>
    </source>
</reference>
<comment type="caution">
    <text evidence="1">The sequence shown here is derived from an EMBL/GenBank/DDBJ whole genome shotgun (WGS) entry which is preliminary data.</text>
</comment>
<proteinExistence type="predicted"/>
<evidence type="ECO:0000313" key="1">
    <source>
        <dbReference type="EMBL" id="KAI4469498.1"/>
    </source>
</evidence>
<keyword evidence="2" id="KW-1185">Reference proteome</keyword>
<protein>
    <submittedName>
        <fullName evidence="1">Twisted gastrulation protein 1-a-related</fullName>
    </submittedName>
</protein>
<name>A0ACB9TRU0_HOLOL</name>
<accession>A0ACB9TRU0</accession>
<dbReference type="Proteomes" id="UP001056778">
    <property type="component" value="Chromosome 1"/>
</dbReference>
<evidence type="ECO:0000313" key="2">
    <source>
        <dbReference type="Proteomes" id="UP001056778"/>
    </source>
</evidence>
<organism evidence="1 2">
    <name type="scientific">Holotrichia oblita</name>
    <name type="common">Chafer beetle</name>
    <dbReference type="NCBI Taxonomy" id="644536"/>
    <lineage>
        <taxon>Eukaryota</taxon>
        <taxon>Metazoa</taxon>
        <taxon>Ecdysozoa</taxon>
        <taxon>Arthropoda</taxon>
        <taxon>Hexapoda</taxon>
        <taxon>Insecta</taxon>
        <taxon>Pterygota</taxon>
        <taxon>Neoptera</taxon>
        <taxon>Endopterygota</taxon>
        <taxon>Coleoptera</taxon>
        <taxon>Polyphaga</taxon>
        <taxon>Scarabaeiformia</taxon>
        <taxon>Scarabaeidae</taxon>
        <taxon>Melolonthinae</taxon>
        <taxon>Holotrichia</taxon>
    </lineage>
</organism>